<evidence type="ECO:0000313" key="1">
    <source>
        <dbReference type="EMBL" id="MFI6501427.1"/>
    </source>
</evidence>
<name>A0ABW7YZR7_9ACTN</name>
<proteinExistence type="predicted"/>
<dbReference type="RefSeq" id="WP_397086004.1">
    <property type="nucleotide sequence ID" value="NZ_JBITGY010000008.1"/>
</dbReference>
<accession>A0ABW7YZR7</accession>
<comment type="caution">
    <text evidence="1">The sequence shown here is derived from an EMBL/GenBank/DDBJ whole genome shotgun (WGS) entry which is preliminary data.</text>
</comment>
<keyword evidence="2" id="KW-1185">Reference proteome</keyword>
<evidence type="ECO:0000313" key="2">
    <source>
        <dbReference type="Proteomes" id="UP001612741"/>
    </source>
</evidence>
<dbReference type="EMBL" id="JBITGY010000008">
    <property type="protein sequence ID" value="MFI6501427.1"/>
    <property type="molecule type" value="Genomic_DNA"/>
</dbReference>
<gene>
    <name evidence="1" type="ORF">ACIBG2_28890</name>
</gene>
<organism evidence="1 2">
    <name type="scientific">Nonomuraea typhae</name>
    <dbReference type="NCBI Taxonomy" id="2603600"/>
    <lineage>
        <taxon>Bacteria</taxon>
        <taxon>Bacillati</taxon>
        <taxon>Actinomycetota</taxon>
        <taxon>Actinomycetes</taxon>
        <taxon>Streptosporangiales</taxon>
        <taxon>Streptosporangiaceae</taxon>
        <taxon>Nonomuraea</taxon>
    </lineage>
</organism>
<sequence>MSWQSYRARWRGADYEAVPELDAGQVRVRLRGQAPAEGFSEVRPGLFVRVVPAAECAAVWHVTTFCEWRGAPFLVLDARDGELLLEYTGGDAGLAGRLGLERVERGVHRIWAARDEVGALVETAVTVSGG</sequence>
<reference evidence="1 2" key="1">
    <citation type="submission" date="2024-10" db="EMBL/GenBank/DDBJ databases">
        <title>The Natural Products Discovery Center: Release of the First 8490 Sequenced Strains for Exploring Actinobacteria Biosynthetic Diversity.</title>
        <authorList>
            <person name="Kalkreuter E."/>
            <person name="Kautsar S.A."/>
            <person name="Yang D."/>
            <person name="Bader C.D."/>
            <person name="Teijaro C.N."/>
            <person name="Fluegel L."/>
            <person name="Davis C.M."/>
            <person name="Simpson J.R."/>
            <person name="Lauterbach L."/>
            <person name="Steele A.D."/>
            <person name="Gui C."/>
            <person name="Meng S."/>
            <person name="Li G."/>
            <person name="Viehrig K."/>
            <person name="Ye F."/>
            <person name="Su P."/>
            <person name="Kiefer A.F."/>
            <person name="Nichols A."/>
            <person name="Cepeda A.J."/>
            <person name="Yan W."/>
            <person name="Fan B."/>
            <person name="Jiang Y."/>
            <person name="Adhikari A."/>
            <person name="Zheng C.-J."/>
            <person name="Schuster L."/>
            <person name="Cowan T.M."/>
            <person name="Smanski M.J."/>
            <person name="Chevrette M.G."/>
            <person name="De Carvalho L.P.S."/>
            <person name="Shen B."/>
        </authorList>
    </citation>
    <scope>NUCLEOTIDE SEQUENCE [LARGE SCALE GENOMIC DNA]</scope>
    <source>
        <strain evidence="1 2">NPDC050545</strain>
    </source>
</reference>
<dbReference type="Proteomes" id="UP001612741">
    <property type="component" value="Unassembled WGS sequence"/>
</dbReference>
<protein>
    <submittedName>
        <fullName evidence="1">Uncharacterized protein</fullName>
    </submittedName>
</protein>